<dbReference type="Gene3D" id="3.40.50.1010">
    <property type="entry name" value="5'-nuclease"/>
    <property type="match status" value="1"/>
</dbReference>
<dbReference type="GO" id="GO:0016787">
    <property type="term" value="F:hydrolase activity"/>
    <property type="evidence" value="ECO:0007669"/>
    <property type="project" value="UniProtKB-KW"/>
</dbReference>
<proteinExistence type="inferred from homology"/>
<comment type="cofactor">
    <cofactor evidence="1">
        <name>Mg(2+)</name>
        <dbReference type="ChEBI" id="CHEBI:18420"/>
    </cofactor>
</comment>
<evidence type="ECO:0000256" key="6">
    <source>
        <dbReference type="ARBA" id="ARBA00022842"/>
    </source>
</evidence>
<evidence type="ECO:0000313" key="10">
    <source>
        <dbReference type="Proteomes" id="UP000320653"/>
    </source>
</evidence>
<keyword evidence="2" id="KW-1277">Toxin-antitoxin system</keyword>
<keyword evidence="10" id="KW-1185">Reference proteome</keyword>
<evidence type="ECO:0000256" key="2">
    <source>
        <dbReference type="ARBA" id="ARBA00022649"/>
    </source>
</evidence>
<evidence type="ECO:0000256" key="7">
    <source>
        <dbReference type="ARBA" id="ARBA00038093"/>
    </source>
</evidence>
<dbReference type="PANTHER" id="PTHR33653">
    <property type="entry name" value="RIBONUCLEASE VAPC2"/>
    <property type="match status" value="1"/>
</dbReference>
<evidence type="ECO:0000256" key="5">
    <source>
        <dbReference type="ARBA" id="ARBA00022801"/>
    </source>
</evidence>
<dbReference type="RefSeq" id="WP_186458387.1">
    <property type="nucleotide sequence ID" value="NZ_VIWP01000008.1"/>
</dbReference>
<evidence type="ECO:0000259" key="8">
    <source>
        <dbReference type="Pfam" id="PF01850"/>
    </source>
</evidence>
<dbReference type="Proteomes" id="UP000320653">
    <property type="component" value="Unassembled WGS sequence"/>
</dbReference>
<dbReference type="InterPro" id="IPR002716">
    <property type="entry name" value="PIN_dom"/>
</dbReference>
<dbReference type="SUPFAM" id="SSF88723">
    <property type="entry name" value="PIN domain-like"/>
    <property type="match status" value="1"/>
</dbReference>
<dbReference type="InterPro" id="IPR029060">
    <property type="entry name" value="PIN-like_dom_sf"/>
</dbReference>
<comment type="similarity">
    <text evidence="7">Belongs to the PINc/VapC protein family.</text>
</comment>
<evidence type="ECO:0000256" key="3">
    <source>
        <dbReference type="ARBA" id="ARBA00022722"/>
    </source>
</evidence>
<dbReference type="Pfam" id="PF01850">
    <property type="entry name" value="PIN"/>
    <property type="match status" value="1"/>
</dbReference>
<dbReference type="PANTHER" id="PTHR33653:SF1">
    <property type="entry name" value="RIBONUCLEASE VAPC2"/>
    <property type="match status" value="1"/>
</dbReference>
<accession>A0A561QGI6</accession>
<gene>
    <name evidence="9" type="ORF">FHW37_108150</name>
</gene>
<protein>
    <recommendedName>
        <fullName evidence="8">PIN domain-containing protein</fullName>
    </recommendedName>
</protein>
<dbReference type="AlphaFoldDB" id="A0A561QGI6"/>
<evidence type="ECO:0000313" key="9">
    <source>
        <dbReference type="EMBL" id="TWF49480.1"/>
    </source>
</evidence>
<evidence type="ECO:0000256" key="4">
    <source>
        <dbReference type="ARBA" id="ARBA00022723"/>
    </source>
</evidence>
<organism evidence="9 10">
    <name type="scientific">Neorhizobium alkalisoli</name>
    <dbReference type="NCBI Taxonomy" id="528178"/>
    <lineage>
        <taxon>Bacteria</taxon>
        <taxon>Pseudomonadati</taxon>
        <taxon>Pseudomonadota</taxon>
        <taxon>Alphaproteobacteria</taxon>
        <taxon>Hyphomicrobiales</taxon>
        <taxon>Rhizobiaceae</taxon>
        <taxon>Rhizobium/Agrobacterium group</taxon>
        <taxon>Neorhizobium</taxon>
    </lineage>
</organism>
<feature type="domain" description="PIN" evidence="8">
    <location>
        <begin position="6"/>
        <end position="140"/>
    </location>
</feature>
<name>A0A561QGI6_9HYPH</name>
<sequence length="199" mass="22236">MASKYIVLDTCIISEAQKPRPRPEVSAWLRRLPPSKVAIPFQVIFEVSHGIRLVEKANPGKARQLSEWFKELLAHNFFMPELTCEVADIMAAMATTGALRNYWLGAPEHEKSKRLKFGSDPIIAATAIAHGMPIATVDARDYMLIHRYFPLPGLYDPVVGEWVVDPASGWSFEVEDDPEVSAVDHNPNRMTGGVVRLRA</sequence>
<keyword evidence="4" id="KW-0479">Metal-binding</keyword>
<dbReference type="GO" id="GO:0004518">
    <property type="term" value="F:nuclease activity"/>
    <property type="evidence" value="ECO:0007669"/>
    <property type="project" value="UniProtKB-KW"/>
</dbReference>
<reference evidence="9 10" key="1">
    <citation type="submission" date="2019-06" db="EMBL/GenBank/DDBJ databases">
        <title>Sorghum-associated microbial communities from plants grown in Nebraska, USA.</title>
        <authorList>
            <person name="Schachtman D."/>
        </authorList>
    </citation>
    <scope>NUCLEOTIDE SEQUENCE [LARGE SCALE GENOMIC DNA]</scope>
    <source>
        <strain evidence="9 10">1225</strain>
    </source>
</reference>
<evidence type="ECO:0000256" key="1">
    <source>
        <dbReference type="ARBA" id="ARBA00001946"/>
    </source>
</evidence>
<keyword evidence="6" id="KW-0460">Magnesium</keyword>
<dbReference type="InterPro" id="IPR050556">
    <property type="entry name" value="Type_II_TA_system_RNase"/>
</dbReference>
<comment type="caution">
    <text evidence="9">The sequence shown here is derived from an EMBL/GenBank/DDBJ whole genome shotgun (WGS) entry which is preliminary data.</text>
</comment>
<keyword evidence="3" id="KW-0540">Nuclease</keyword>
<keyword evidence="5" id="KW-0378">Hydrolase</keyword>
<dbReference type="EMBL" id="VIWP01000008">
    <property type="protein sequence ID" value="TWF49480.1"/>
    <property type="molecule type" value="Genomic_DNA"/>
</dbReference>
<dbReference type="GO" id="GO:0046872">
    <property type="term" value="F:metal ion binding"/>
    <property type="evidence" value="ECO:0007669"/>
    <property type="project" value="UniProtKB-KW"/>
</dbReference>